<organism evidence="3 4">
    <name type="scientific">Dyadobacter jiangsuensis</name>
    <dbReference type="NCBI Taxonomy" id="1591085"/>
    <lineage>
        <taxon>Bacteria</taxon>
        <taxon>Pseudomonadati</taxon>
        <taxon>Bacteroidota</taxon>
        <taxon>Cytophagia</taxon>
        <taxon>Cytophagales</taxon>
        <taxon>Spirosomataceae</taxon>
        <taxon>Dyadobacter</taxon>
    </lineage>
</organism>
<dbReference type="Pfam" id="PF05345">
    <property type="entry name" value="He_PIG"/>
    <property type="match status" value="1"/>
</dbReference>
<protein>
    <submittedName>
        <fullName evidence="3">Putative secreted protein (Por secretion system target)</fullName>
    </submittedName>
</protein>
<accession>A0A2P8FSG5</accession>
<name>A0A2P8FSG5_9BACT</name>
<evidence type="ECO:0000256" key="1">
    <source>
        <dbReference type="SAM" id="SignalP"/>
    </source>
</evidence>
<feature type="domain" description="Secretion system C-terminal sorting" evidence="2">
    <location>
        <begin position="591"/>
        <end position="661"/>
    </location>
</feature>
<dbReference type="GO" id="GO:0005509">
    <property type="term" value="F:calcium ion binding"/>
    <property type="evidence" value="ECO:0007669"/>
    <property type="project" value="InterPro"/>
</dbReference>
<dbReference type="Gene3D" id="2.60.40.10">
    <property type="entry name" value="Immunoglobulins"/>
    <property type="match status" value="1"/>
</dbReference>
<keyword evidence="4" id="KW-1185">Reference proteome</keyword>
<dbReference type="InterPro" id="IPR026444">
    <property type="entry name" value="Secre_tail"/>
</dbReference>
<comment type="caution">
    <text evidence="3">The sequence shown here is derived from an EMBL/GenBank/DDBJ whole genome shotgun (WGS) entry which is preliminary data.</text>
</comment>
<evidence type="ECO:0000259" key="2">
    <source>
        <dbReference type="Pfam" id="PF18962"/>
    </source>
</evidence>
<keyword evidence="1" id="KW-0732">Signal</keyword>
<dbReference type="EMBL" id="PYAS01000013">
    <property type="protein sequence ID" value="PSL24649.1"/>
    <property type="molecule type" value="Genomic_DNA"/>
</dbReference>
<dbReference type="Proteomes" id="UP000241964">
    <property type="component" value="Unassembled WGS sequence"/>
</dbReference>
<feature type="chain" id="PRO_5015199222" evidence="1">
    <location>
        <begin position="36"/>
        <end position="665"/>
    </location>
</feature>
<reference evidence="3 4" key="1">
    <citation type="submission" date="2018-03" db="EMBL/GenBank/DDBJ databases">
        <title>Genomic Encyclopedia of Archaeal and Bacterial Type Strains, Phase II (KMG-II): from individual species to whole genera.</title>
        <authorList>
            <person name="Goeker M."/>
        </authorList>
    </citation>
    <scope>NUCLEOTIDE SEQUENCE [LARGE SCALE GENOMIC DNA]</scope>
    <source>
        <strain evidence="3 4">DSM 29057</strain>
    </source>
</reference>
<dbReference type="SUPFAM" id="SSF49313">
    <property type="entry name" value="Cadherin-like"/>
    <property type="match status" value="1"/>
</dbReference>
<sequence>MKSSIGYLTRKLASSSARWKAGVFLLSMMANGAVAQQYVTSTSTDVNSEALATSYVNDKDNAIGASNSTVATISAAGLVVNVLPGVSVTHSSDAALVLNFGSSIPAGKTTYVRINSLTQTGLNLDLSSLLNALGLLENQTISVSSNGGVTKQELVRNAAGELFIAITPTNSYTSVTVGLNFDNSTSQLLGVALGRITMTIDYAASYENLVLAPCDAASFAFAGVNPHAAGIALTLTEALQNPERAIDGDVSAGNFSLLQNGAVALASTVSQTVFLGKTSPGTNEVVATISKPSALLNLGVLENIVFQAYLGETAVGTPQTVENLLVDLDLLTLFGNDGLATIRFVPGSAYDRIKVTSVTILNANLFTGLRIHELGSRPPVVMTGGVFPPTRVGDPLNVSITTAVAGNGQPGFSLNCGVPANYTFALSNVTQNARVLAGSLPNTITLNSNGTLSGTPVTGQDGTYDFDIETTNSFGQTDTTVFRLVIEKALPVTLVSFKALSEGQTSSLSWTTSEETNSDRFDIERSQNGKNWVKIGSLSSHNESKVNQYYSFADATPLRGDNYYRLKMVDRDETFAYSHIEHLNFNGIALVYPNPVSASQNLTFNVGDWSKVSQVKVVNAAGKVVLEASNALLSGLNARNLVAGAYVVQVTHTDGTVSSQRFVRQ</sequence>
<dbReference type="OrthoDB" id="1236981at2"/>
<dbReference type="GO" id="GO:0016020">
    <property type="term" value="C:membrane"/>
    <property type="evidence" value="ECO:0007669"/>
    <property type="project" value="InterPro"/>
</dbReference>
<proteinExistence type="predicted"/>
<dbReference type="InterPro" id="IPR013783">
    <property type="entry name" value="Ig-like_fold"/>
</dbReference>
<feature type="signal peptide" evidence="1">
    <location>
        <begin position="1"/>
        <end position="35"/>
    </location>
</feature>
<dbReference type="InterPro" id="IPR015919">
    <property type="entry name" value="Cadherin-like_sf"/>
</dbReference>
<dbReference type="AlphaFoldDB" id="A0A2P8FSG5"/>
<gene>
    <name evidence="3" type="ORF">CLV60_11373</name>
</gene>
<dbReference type="Pfam" id="PF18962">
    <property type="entry name" value="Por_Secre_tail"/>
    <property type="match status" value="1"/>
</dbReference>
<evidence type="ECO:0000313" key="4">
    <source>
        <dbReference type="Proteomes" id="UP000241964"/>
    </source>
</evidence>
<evidence type="ECO:0000313" key="3">
    <source>
        <dbReference type="EMBL" id="PSL24649.1"/>
    </source>
</evidence>
<dbReference type="RefSeq" id="WP_106597994.1">
    <property type="nucleotide sequence ID" value="NZ_PYAS01000013.1"/>
</dbReference>
<dbReference type="NCBIfam" id="TIGR04183">
    <property type="entry name" value="Por_Secre_tail"/>
    <property type="match status" value="1"/>
</dbReference>